<dbReference type="PRINTS" id="PR01179">
    <property type="entry name" value="ODADCRBXLASE"/>
</dbReference>
<dbReference type="SUPFAM" id="SSF50621">
    <property type="entry name" value="Alanine racemase C-terminal domain-like"/>
    <property type="match status" value="1"/>
</dbReference>
<dbReference type="CDD" id="cd00622">
    <property type="entry name" value="PLPDE_III_ODC"/>
    <property type="match status" value="1"/>
</dbReference>
<dbReference type="Gene3D" id="3.20.20.10">
    <property type="entry name" value="Alanine racemase"/>
    <property type="match status" value="1"/>
</dbReference>
<dbReference type="SUPFAM" id="SSF51419">
    <property type="entry name" value="PLP-binding barrel"/>
    <property type="match status" value="1"/>
</dbReference>
<feature type="domain" description="Orn/DAP/Arg decarboxylase 2 N-terminal" evidence="8">
    <location>
        <begin position="44"/>
        <end position="280"/>
    </location>
</feature>
<dbReference type="PRINTS" id="PR01182">
    <property type="entry name" value="ORNDCRBXLASE"/>
</dbReference>
<evidence type="ECO:0000256" key="4">
    <source>
        <dbReference type="ARBA" id="ARBA00023239"/>
    </source>
</evidence>
<proteinExistence type="inferred from homology"/>
<dbReference type="InterPro" id="IPR009006">
    <property type="entry name" value="Ala_racemase/Decarboxylase_C"/>
</dbReference>
<protein>
    <recommendedName>
        <fullName evidence="6">ornithine decarboxylase</fullName>
        <ecNumber evidence="6">4.1.1.17</ecNumber>
    </recommendedName>
</protein>
<comment type="similarity">
    <text evidence="2">Belongs to the Orn/Lys/Arg decarboxylase class-II family.</text>
</comment>
<comment type="cofactor">
    <cofactor evidence="1">
        <name>pyridoxal 5'-phosphate</name>
        <dbReference type="ChEBI" id="CHEBI:597326"/>
    </cofactor>
</comment>
<dbReference type="PANTHER" id="PTHR11482">
    <property type="entry name" value="ARGININE/DIAMINOPIMELATE/ORNITHINE DECARBOXYLASE"/>
    <property type="match status" value="1"/>
</dbReference>
<accession>A0A6C0EAX1</accession>
<dbReference type="PANTHER" id="PTHR11482:SF6">
    <property type="entry name" value="ORNITHINE DECARBOXYLASE 1-RELATED"/>
    <property type="match status" value="1"/>
</dbReference>
<dbReference type="InterPro" id="IPR002433">
    <property type="entry name" value="Orn_de-COase"/>
</dbReference>
<evidence type="ECO:0000313" key="9">
    <source>
        <dbReference type="EMBL" id="QHT26234.1"/>
    </source>
</evidence>
<dbReference type="InterPro" id="IPR022644">
    <property type="entry name" value="De-COase2_N"/>
</dbReference>
<evidence type="ECO:0000256" key="5">
    <source>
        <dbReference type="ARBA" id="ARBA00034115"/>
    </source>
</evidence>
<dbReference type="InterPro" id="IPR029066">
    <property type="entry name" value="PLP-binding_barrel"/>
</dbReference>
<evidence type="ECO:0000256" key="3">
    <source>
        <dbReference type="ARBA" id="ARBA00022898"/>
    </source>
</evidence>
<dbReference type="InterPro" id="IPR000183">
    <property type="entry name" value="Orn/DAP/Arg_de-COase"/>
</dbReference>
<dbReference type="InterPro" id="IPR022653">
    <property type="entry name" value="De-COase2_pyr-phos_BS"/>
</dbReference>
<comment type="pathway">
    <text evidence="5">Amine and polyamine biosynthesis; putrescine biosynthesis via L-ornithine pathway; putrescine from L-ornithine: step 1/1.</text>
</comment>
<evidence type="ECO:0000256" key="7">
    <source>
        <dbReference type="ARBA" id="ARBA00049127"/>
    </source>
</evidence>
<organism evidence="9">
    <name type="scientific">viral metagenome</name>
    <dbReference type="NCBI Taxonomy" id="1070528"/>
    <lineage>
        <taxon>unclassified sequences</taxon>
        <taxon>metagenomes</taxon>
        <taxon>organismal metagenomes</taxon>
    </lineage>
</organism>
<dbReference type="Gene3D" id="2.40.37.10">
    <property type="entry name" value="Lyase, Ornithine Decarboxylase, Chain A, domain 1"/>
    <property type="match status" value="1"/>
</dbReference>
<dbReference type="PROSITE" id="PS00878">
    <property type="entry name" value="ODR_DC_2_1"/>
    <property type="match status" value="1"/>
</dbReference>
<evidence type="ECO:0000259" key="8">
    <source>
        <dbReference type="Pfam" id="PF02784"/>
    </source>
</evidence>
<reference evidence="9" key="1">
    <citation type="journal article" date="2020" name="Nature">
        <title>Giant virus diversity and host interactions through global metagenomics.</title>
        <authorList>
            <person name="Schulz F."/>
            <person name="Roux S."/>
            <person name="Paez-Espino D."/>
            <person name="Jungbluth S."/>
            <person name="Walsh D.A."/>
            <person name="Denef V.J."/>
            <person name="McMahon K.D."/>
            <person name="Konstantinidis K.T."/>
            <person name="Eloe-Fadrosh E.A."/>
            <person name="Kyrpides N.C."/>
            <person name="Woyke T."/>
        </authorList>
    </citation>
    <scope>NUCLEOTIDE SEQUENCE</scope>
    <source>
        <strain evidence="9">GVMAG-M-3300023179-27</strain>
    </source>
</reference>
<evidence type="ECO:0000256" key="1">
    <source>
        <dbReference type="ARBA" id="ARBA00001933"/>
    </source>
</evidence>
<dbReference type="EC" id="4.1.1.17" evidence="6"/>
<keyword evidence="4" id="KW-0456">Lyase</keyword>
<evidence type="ECO:0000256" key="6">
    <source>
        <dbReference type="ARBA" id="ARBA00034138"/>
    </source>
</evidence>
<keyword evidence="3" id="KW-0663">Pyridoxal phosphate</keyword>
<sequence length="401" mass="45336">MDVFPIYQQFNVQTFKKEDDILDIIGVMIEKEHPDDAFFIVDLTKVIDQYNRWVEKLPRIKPYYAIKCNPNDMIIRTLNMLGAGFDCASKNEIAKVLELGASPDKVIYANPTKSDDNIAFARAKDIDLLTFDNEDELYKLRLLHPDAKLILRIKVDDSKSECRFSCKFGLGLDEIERILQIAKFAKLNIVGVSFHVGSNCRSTELYDSAIKDARKVFDEAKKMGFDAKILDIGGGFTGTDDAEIKFEDVADQITKSIDVYFNEKEFPDLEIIAEPGRYFACSSHTLVLRVIGKKKITDKDTGDTIICYTLNDGVYGSFNCIQYDHQNPKICPYNERDNVTFKSVVYGPTCDSVDTISKDCYLPDLAISERVYVENFGAYTGAAASTFNGFQQTPCIYIVKC</sequence>
<dbReference type="GO" id="GO:0004586">
    <property type="term" value="F:ornithine decarboxylase activity"/>
    <property type="evidence" value="ECO:0007669"/>
    <property type="project" value="UniProtKB-EC"/>
</dbReference>
<dbReference type="AlphaFoldDB" id="A0A6C0EAX1"/>
<dbReference type="FunFam" id="3.20.20.10:FF:000005">
    <property type="entry name" value="Ornithine decarboxylase"/>
    <property type="match status" value="1"/>
</dbReference>
<name>A0A6C0EAX1_9ZZZZ</name>
<dbReference type="GO" id="GO:0005737">
    <property type="term" value="C:cytoplasm"/>
    <property type="evidence" value="ECO:0007669"/>
    <property type="project" value="TreeGrafter"/>
</dbReference>
<dbReference type="Pfam" id="PF02784">
    <property type="entry name" value="Orn_Arg_deC_N"/>
    <property type="match status" value="1"/>
</dbReference>
<dbReference type="GO" id="GO:0033387">
    <property type="term" value="P:putrescine biosynthetic process from arginine, via ornithine"/>
    <property type="evidence" value="ECO:0007669"/>
    <property type="project" value="TreeGrafter"/>
</dbReference>
<comment type="catalytic activity">
    <reaction evidence="7">
        <text>L-ornithine + H(+) = putrescine + CO2</text>
        <dbReference type="Rhea" id="RHEA:22964"/>
        <dbReference type="ChEBI" id="CHEBI:15378"/>
        <dbReference type="ChEBI" id="CHEBI:16526"/>
        <dbReference type="ChEBI" id="CHEBI:46911"/>
        <dbReference type="ChEBI" id="CHEBI:326268"/>
        <dbReference type="EC" id="4.1.1.17"/>
    </reaction>
</comment>
<dbReference type="EMBL" id="MN739782">
    <property type="protein sequence ID" value="QHT26234.1"/>
    <property type="molecule type" value="Genomic_DNA"/>
</dbReference>
<evidence type="ECO:0000256" key="2">
    <source>
        <dbReference type="ARBA" id="ARBA00008872"/>
    </source>
</evidence>